<evidence type="ECO:0000256" key="6">
    <source>
        <dbReference type="SAM" id="Phobius"/>
    </source>
</evidence>
<evidence type="ECO:0000256" key="3">
    <source>
        <dbReference type="ARBA" id="ARBA00023054"/>
    </source>
</evidence>
<dbReference type="PANTHER" id="PTHR30563:SF0">
    <property type="entry name" value="DNA RECOMBINATION PROTEIN RMUC"/>
    <property type="match status" value="1"/>
</dbReference>
<keyword evidence="3 5" id="KW-0175">Coiled coil</keyword>
<evidence type="ECO:0000313" key="8">
    <source>
        <dbReference type="Proteomes" id="UP000245627"/>
    </source>
</evidence>
<reference evidence="7 8" key="1">
    <citation type="submission" date="2018-04" db="EMBL/GenBank/DDBJ databases">
        <title>Sphingobacterium cortibacter sp. nov.</title>
        <authorList>
            <person name="Li Y."/>
        </authorList>
    </citation>
    <scope>NUCLEOTIDE SEQUENCE [LARGE SCALE GENOMIC DNA]</scope>
    <source>
        <strain evidence="7 8">2c-3</strain>
    </source>
</reference>
<keyword evidence="8" id="KW-1185">Reference proteome</keyword>
<organism evidence="7 8">
    <name type="scientific">Sphingobacterium corticibacter</name>
    <dbReference type="NCBI Taxonomy" id="2171749"/>
    <lineage>
        <taxon>Bacteria</taxon>
        <taxon>Pseudomonadati</taxon>
        <taxon>Bacteroidota</taxon>
        <taxon>Sphingobacteriia</taxon>
        <taxon>Sphingobacteriales</taxon>
        <taxon>Sphingobacteriaceae</taxon>
        <taxon>Sphingobacterium</taxon>
    </lineage>
</organism>
<feature type="transmembrane region" description="Helical" evidence="6">
    <location>
        <begin position="6"/>
        <end position="22"/>
    </location>
</feature>
<dbReference type="AlphaFoldDB" id="A0A2T8HMZ9"/>
<dbReference type="OrthoDB" id="370725at2"/>
<evidence type="ECO:0000256" key="5">
    <source>
        <dbReference type="SAM" id="Coils"/>
    </source>
</evidence>
<comment type="caution">
    <text evidence="7">The sequence shown here is derived from an EMBL/GenBank/DDBJ whole genome shotgun (WGS) entry which is preliminary data.</text>
</comment>
<dbReference type="Proteomes" id="UP000245627">
    <property type="component" value="Unassembled WGS sequence"/>
</dbReference>
<dbReference type="Pfam" id="PF02646">
    <property type="entry name" value="RmuC"/>
    <property type="match status" value="1"/>
</dbReference>
<comment type="similarity">
    <text evidence="2">Belongs to the RmuC family.</text>
</comment>
<keyword evidence="6" id="KW-0472">Membrane</keyword>
<evidence type="ECO:0000313" key="7">
    <source>
        <dbReference type="EMBL" id="PVH26821.1"/>
    </source>
</evidence>
<feature type="coiled-coil region" evidence="5">
    <location>
        <begin position="118"/>
        <end position="152"/>
    </location>
</feature>
<keyword evidence="6" id="KW-0812">Transmembrane</keyword>
<evidence type="ECO:0000256" key="2">
    <source>
        <dbReference type="ARBA" id="ARBA00009840"/>
    </source>
</evidence>
<comment type="function">
    <text evidence="1">Involved in DNA recombination.</text>
</comment>
<protein>
    <submittedName>
        <fullName evidence="7">DNA recombination protein RmuC</fullName>
    </submittedName>
</protein>
<dbReference type="InterPro" id="IPR003798">
    <property type="entry name" value="DNA_recombination_RmuC"/>
</dbReference>
<evidence type="ECO:0000256" key="4">
    <source>
        <dbReference type="ARBA" id="ARBA00023172"/>
    </source>
</evidence>
<name>A0A2T8HMZ9_9SPHI</name>
<gene>
    <name evidence="7" type="ORF">DC487_04270</name>
</gene>
<dbReference type="RefSeq" id="WP_116774682.1">
    <property type="nucleotide sequence ID" value="NZ_QDKG01000001.1"/>
</dbReference>
<evidence type="ECO:0000256" key="1">
    <source>
        <dbReference type="ARBA" id="ARBA00003416"/>
    </source>
</evidence>
<keyword evidence="6" id="KW-1133">Transmembrane helix</keyword>
<dbReference type="GO" id="GO:0006310">
    <property type="term" value="P:DNA recombination"/>
    <property type="evidence" value="ECO:0007669"/>
    <property type="project" value="UniProtKB-KW"/>
</dbReference>
<accession>A0A2T8HMZ9</accession>
<dbReference type="EMBL" id="QDKG01000001">
    <property type="protein sequence ID" value="PVH26821.1"/>
    <property type="molecule type" value="Genomic_DNA"/>
</dbReference>
<dbReference type="PANTHER" id="PTHR30563">
    <property type="entry name" value="DNA RECOMBINATION PROTEIN RMUC"/>
    <property type="match status" value="1"/>
</dbReference>
<keyword evidence="4" id="KW-0233">DNA recombination</keyword>
<proteinExistence type="inferred from homology"/>
<sequence>MIHTLLIILIALAVINILLLLFKKSGGNSSNAQWQHLEQGLMRLDHQLERMDKSTRDDLHRHRTENSALAQASREELAVNFRALEKSAQEQAQALHSFLGQRFESLTKQQYEINKTAHDQLKDTKISIENHLKALREDNNRQLEQMRHTVDEKLQSTLEKRLGESFKLVSDRLELVHRGLGEMQTLATGVGDLKKVLSNVKTRGILGEYQLANILEQLLTNEQYAQNVVTKKGSQANVEYAIKLPGKDSDETVWMPVDSKFPIENYQALLDAYEVGEKSQIDLQQKILMRNVEAFAKDISDKYIDPPHTTDFAIMFLPIESLYAEILRHPGLFETLQRKYRVTITGPTTLSALLNSLQMGFRTLAVQKRSSEVWKILEAVKTEFKKFSDQLDKVDKQLSSASKSLHDLRLTRTNMMSRKLRDVGTLDVQESNDLLDLPITEDE</sequence>